<name>A0AA91A5W2_9BACT</name>
<dbReference type="InterPro" id="IPR032675">
    <property type="entry name" value="LRR_dom_sf"/>
</dbReference>
<dbReference type="RefSeq" id="WP_153137440.1">
    <property type="nucleotide sequence ID" value="NZ_VZAP01000039.1"/>
</dbReference>
<feature type="non-terminal residue" evidence="1">
    <location>
        <position position="1"/>
    </location>
</feature>
<protein>
    <submittedName>
        <fullName evidence="1">BspA family leucine-rich repeat surface protein</fullName>
    </submittedName>
</protein>
<comment type="caution">
    <text evidence="1">The sequence shown here is derived from an EMBL/GenBank/DDBJ whole genome shotgun (WGS) entry which is preliminary data.</text>
</comment>
<evidence type="ECO:0000313" key="1">
    <source>
        <dbReference type="EMBL" id="MQO91681.1"/>
    </source>
</evidence>
<accession>A0AA91A5W2</accession>
<dbReference type="Pfam" id="PF03382">
    <property type="entry name" value="DUF285"/>
    <property type="match status" value="1"/>
</dbReference>
<evidence type="ECO:0000313" key="2">
    <source>
        <dbReference type="Proteomes" id="UP000421283"/>
    </source>
</evidence>
<dbReference type="NCBIfam" id="TIGR02167">
    <property type="entry name" value="Liste_lipo_26"/>
    <property type="match status" value="6"/>
</dbReference>
<dbReference type="SUPFAM" id="SSF52058">
    <property type="entry name" value="L domain-like"/>
    <property type="match status" value="1"/>
</dbReference>
<dbReference type="GO" id="GO:0019005">
    <property type="term" value="C:SCF ubiquitin ligase complex"/>
    <property type="evidence" value="ECO:0007669"/>
    <property type="project" value="TreeGrafter"/>
</dbReference>
<gene>
    <name evidence="1" type="ORF">F7D31_03175</name>
</gene>
<organism evidence="1 2">
    <name type="scientific">Segatella copri</name>
    <dbReference type="NCBI Taxonomy" id="165179"/>
    <lineage>
        <taxon>Bacteria</taxon>
        <taxon>Pseudomonadati</taxon>
        <taxon>Bacteroidota</taxon>
        <taxon>Bacteroidia</taxon>
        <taxon>Bacteroidales</taxon>
        <taxon>Prevotellaceae</taxon>
        <taxon>Segatella</taxon>
    </lineage>
</organism>
<dbReference type="Gene3D" id="3.80.10.10">
    <property type="entry name" value="Ribonuclease Inhibitor"/>
    <property type="match status" value="1"/>
</dbReference>
<dbReference type="Proteomes" id="UP000421283">
    <property type="component" value="Unassembled WGS sequence"/>
</dbReference>
<sequence>EIIFLRSSLFNRTGRNFLQVGEFELKLKTTCSHKNADGSSALGKAIETIEATCVEHGYTTHECSICHSIVKVDNNDELKKHTPTHHVQIDATCTATGKIEYWQCSVCKKLFSDANATTEITDAASLDIPAKGHKYNSEGTCTVCGVVNHRCALFDNLDGITNVTITDNDARYPWQMLNLEADGMKNLGFDIPKGSKGLMSDNYDQGSTTSRTVVTFTVEKLILLTFKYLVSSEEDDKATITLDSKTYGTISGIKEIEIKALLSAGKHSLNLSYKKDRMYKKGADRAFIYNLKTATTISDYVAQYDDTNTTLTFKKVTDANISDIVNNSVIVDQYNNVKEICTTLGNVTIKNIVFDESFKTYAPTSLKDFFKNCTALETISNIENLNTANVTNMTSMFDNCQNLSSLNLSKFNTENVTNMSYMFDNCQNLSSLDLSKFNTAKVTNMYAMFTHCQNLSSLDLSKFNTANVTDMSWMFSDCQLSSLDLSNFNTEKVREMYNMFSFCQKLSSLNLTNFNTEKVTNMDYMFNGCSDLTTIYASDKFIIAEFNNGYKMFYGCKLLKGALPKYDENLTSSDYANYVNGYFTKLVGKNGEEKIGAVGDILTADNLTLDDNKDFVVYEPFTAKAASYSREMKTGTTWATLCLPFEVSLENKDFRAFKLLSANEGTNTVELEEITTSIAAGTPVIIKMNEGATELNFSVDNKEIAKEVNTSETENGSYQLQGIYTKKVFDKDADNNCYIVKGDKLMNPAKLLENTNNKTVGSKPFRAYMVDNSTATAAGAKMFSIAIGGGTTAIDSLNTIADDNATYYDLQGNRLNAPQKGINIVKRGSKTMKVIIK</sequence>
<proteinExistence type="predicted"/>
<dbReference type="InterPro" id="IPR005046">
    <property type="entry name" value="DUF285"/>
</dbReference>
<dbReference type="AlphaFoldDB" id="A0AA91A5W2"/>
<dbReference type="InterPro" id="IPR011889">
    <property type="entry name" value="Liste_lipo_26"/>
</dbReference>
<dbReference type="GO" id="GO:0031146">
    <property type="term" value="P:SCF-dependent proteasomal ubiquitin-dependent protein catabolic process"/>
    <property type="evidence" value="ECO:0007669"/>
    <property type="project" value="TreeGrafter"/>
</dbReference>
<dbReference type="EMBL" id="VZAP01000039">
    <property type="protein sequence ID" value="MQO91681.1"/>
    <property type="molecule type" value="Genomic_DNA"/>
</dbReference>
<reference evidence="2" key="1">
    <citation type="submission" date="2019-09" db="EMBL/GenBank/DDBJ databases">
        <title>Distinct polysaccharide growth profiles of human intestinal Prevotella copri isolates.</title>
        <authorList>
            <person name="Fehlner-Peach H."/>
            <person name="Magnabosco C."/>
            <person name="Raghavan V."/>
            <person name="Scher J.U."/>
            <person name="Tett A."/>
            <person name="Cox L.M."/>
            <person name="Gottsegen C."/>
            <person name="Watters A."/>
            <person name="Wiltshire- Gordon J.D."/>
            <person name="Segata N."/>
            <person name="Bonneau R."/>
            <person name="Littman D.R."/>
        </authorList>
    </citation>
    <scope>NUCLEOTIDE SEQUENCE [LARGE SCALE GENOMIC DNA]</scope>
    <source>
        <strain evidence="2">iAU3127</strain>
    </source>
</reference>
<dbReference type="PANTHER" id="PTHR13318">
    <property type="entry name" value="PARTNER OF PAIRED, ISOFORM B-RELATED"/>
    <property type="match status" value="1"/>
</dbReference>